<dbReference type="EMBL" id="KQ414596">
    <property type="protein sequence ID" value="KOC69940.1"/>
    <property type="molecule type" value="Genomic_DNA"/>
</dbReference>
<evidence type="ECO:0000313" key="1">
    <source>
        <dbReference type="EMBL" id="KOC69940.1"/>
    </source>
</evidence>
<name>A0A0L7RGF8_9HYME</name>
<evidence type="ECO:0000313" key="2">
    <source>
        <dbReference type="Proteomes" id="UP000053825"/>
    </source>
</evidence>
<dbReference type="AlphaFoldDB" id="A0A0L7RGF8"/>
<dbReference type="Proteomes" id="UP000053825">
    <property type="component" value="Unassembled WGS sequence"/>
</dbReference>
<reference evidence="1 2" key="1">
    <citation type="submission" date="2015-07" db="EMBL/GenBank/DDBJ databases">
        <title>The genome of Habropoda laboriosa.</title>
        <authorList>
            <person name="Pan H."/>
            <person name="Kapheim K."/>
        </authorList>
    </citation>
    <scope>NUCLEOTIDE SEQUENCE [LARGE SCALE GENOMIC DNA]</scope>
    <source>
        <strain evidence="1">0110345459</strain>
    </source>
</reference>
<keyword evidence="2" id="KW-1185">Reference proteome</keyword>
<accession>A0A0L7RGF8</accession>
<proteinExistence type="predicted"/>
<protein>
    <submittedName>
        <fullName evidence="1">Uncharacterized protein</fullName>
    </submittedName>
</protein>
<organism evidence="1 2">
    <name type="scientific">Habropoda laboriosa</name>
    <dbReference type="NCBI Taxonomy" id="597456"/>
    <lineage>
        <taxon>Eukaryota</taxon>
        <taxon>Metazoa</taxon>
        <taxon>Ecdysozoa</taxon>
        <taxon>Arthropoda</taxon>
        <taxon>Hexapoda</taxon>
        <taxon>Insecta</taxon>
        <taxon>Pterygota</taxon>
        <taxon>Neoptera</taxon>
        <taxon>Endopterygota</taxon>
        <taxon>Hymenoptera</taxon>
        <taxon>Apocrita</taxon>
        <taxon>Aculeata</taxon>
        <taxon>Apoidea</taxon>
        <taxon>Anthophila</taxon>
        <taxon>Apidae</taxon>
        <taxon>Habropoda</taxon>
    </lineage>
</organism>
<gene>
    <name evidence="1" type="ORF">WH47_08201</name>
</gene>
<sequence>MLRMKGGNGRMMILSDDLCRSWIRDDVICVFSSLMNVEEKKMTFFTSIDDDASRYRRRIE</sequence>